<evidence type="ECO:0000259" key="2">
    <source>
        <dbReference type="Pfam" id="PF13778"/>
    </source>
</evidence>
<dbReference type="Pfam" id="PF13778">
    <property type="entry name" value="DUF4174"/>
    <property type="match status" value="1"/>
</dbReference>
<dbReference type="Proteomes" id="UP000635071">
    <property type="component" value="Unassembled WGS sequence"/>
</dbReference>
<gene>
    <name evidence="3" type="ORF">GCM10011529_13650</name>
</gene>
<protein>
    <recommendedName>
        <fullName evidence="2">DUF4174 domain-containing protein</fullName>
    </recommendedName>
</protein>
<dbReference type="InterPro" id="IPR025232">
    <property type="entry name" value="DUF4174"/>
</dbReference>
<reference evidence="3" key="1">
    <citation type="journal article" date="2014" name="Int. J. Syst. Evol. Microbiol.">
        <title>Complete genome sequence of Corynebacterium casei LMG S-19264T (=DSM 44701T), isolated from a smear-ripened cheese.</title>
        <authorList>
            <consortium name="US DOE Joint Genome Institute (JGI-PGF)"/>
            <person name="Walter F."/>
            <person name="Albersmeier A."/>
            <person name="Kalinowski J."/>
            <person name="Ruckert C."/>
        </authorList>
    </citation>
    <scope>NUCLEOTIDE SEQUENCE</scope>
    <source>
        <strain evidence="3">CGMCC 1.15519</strain>
    </source>
</reference>
<evidence type="ECO:0000313" key="4">
    <source>
        <dbReference type="Proteomes" id="UP000635071"/>
    </source>
</evidence>
<keyword evidence="4" id="KW-1185">Reference proteome</keyword>
<comment type="caution">
    <text evidence="3">The sequence shown here is derived from an EMBL/GenBank/DDBJ whole genome shotgun (WGS) entry which is preliminary data.</text>
</comment>
<dbReference type="AlphaFoldDB" id="A0A916ZQ50"/>
<dbReference type="EMBL" id="BMJM01000004">
    <property type="protein sequence ID" value="GGE08496.1"/>
    <property type="molecule type" value="Genomic_DNA"/>
</dbReference>
<organism evidence="3 4">
    <name type="scientific">Sandarakinorhabdus glacialis</name>
    <dbReference type="NCBI Taxonomy" id="1614636"/>
    <lineage>
        <taxon>Bacteria</taxon>
        <taxon>Pseudomonadati</taxon>
        <taxon>Pseudomonadota</taxon>
        <taxon>Alphaproteobacteria</taxon>
        <taxon>Sphingomonadales</taxon>
        <taxon>Sphingosinicellaceae</taxon>
        <taxon>Sandarakinorhabdus</taxon>
    </lineage>
</organism>
<name>A0A916ZQ50_9SPHN</name>
<feature type="domain" description="DUF4174" evidence="2">
    <location>
        <begin position="1"/>
        <end position="105"/>
    </location>
</feature>
<accession>A0A916ZQ50</accession>
<proteinExistence type="predicted"/>
<evidence type="ECO:0000313" key="3">
    <source>
        <dbReference type="EMBL" id="GGE08496.1"/>
    </source>
</evidence>
<sequence length="109" mass="11797">MRWQHRVLLVSAPDDDDPELVRQRGIFAAMQAAAGERDLVMVTVVGDVVGGAWDAATTLRRRHRLDGDRFVAVLIGKDGGEKSRSGTAVTAGELVADIDAMPMRRGGER</sequence>
<reference evidence="3" key="2">
    <citation type="submission" date="2020-09" db="EMBL/GenBank/DDBJ databases">
        <authorList>
            <person name="Sun Q."/>
            <person name="Zhou Y."/>
        </authorList>
    </citation>
    <scope>NUCLEOTIDE SEQUENCE</scope>
    <source>
        <strain evidence="3">CGMCC 1.15519</strain>
    </source>
</reference>
<keyword evidence="1" id="KW-0732">Signal</keyword>
<evidence type="ECO:0000256" key="1">
    <source>
        <dbReference type="ARBA" id="ARBA00022729"/>
    </source>
</evidence>